<dbReference type="Gene3D" id="3.30.420.10">
    <property type="entry name" value="Ribonuclease H-like superfamily/Ribonuclease H"/>
    <property type="match status" value="1"/>
</dbReference>
<evidence type="ECO:0000256" key="10">
    <source>
        <dbReference type="SAM" id="MobiDB-lite"/>
    </source>
</evidence>
<keyword evidence="7" id="KW-0934">Plastid</keyword>
<dbReference type="Pfam" id="PF22456">
    <property type="entry name" value="PqqF-like_C_4"/>
    <property type="match status" value="1"/>
</dbReference>
<dbReference type="InterPro" id="IPR007863">
    <property type="entry name" value="Peptidase_M16_C"/>
</dbReference>
<dbReference type="InterPro" id="IPR054734">
    <property type="entry name" value="PqqF-like_C_4"/>
</dbReference>
<dbReference type="InterPro" id="IPR022796">
    <property type="entry name" value="Chloroa_b-bind"/>
</dbReference>
<evidence type="ECO:0000256" key="5">
    <source>
        <dbReference type="ARBA" id="ARBA00022528"/>
    </source>
</evidence>
<dbReference type="Pfam" id="PF16187">
    <property type="entry name" value="Peptidase_M16_M"/>
    <property type="match status" value="2"/>
</dbReference>
<dbReference type="CDD" id="cd03763">
    <property type="entry name" value="proteasome_beta_type_7"/>
    <property type="match status" value="1"/>
</dbReference>
<dbReference type="EMBL" id="CAXAMN010020001">
    <property type="protein sequence ID" value="CAK9055428.1"/>
    <property type="molecule type" value="Genomic_DNA"/>
</dbReference>
<dbReference type="InterPro" id="IPR006941">
    <property type="entry name" value="RNase_CAF1"/>
</dbReference>
<dbReference type="InterPro" id="IPR001344">
    <property type="entry name" value="Chloro_AB-bd_pln"/>
</dbReference>
<keyword evidence="15" id="KW-1185">Reference proteome</keyword>
<protein>
    <submittedName>
        <fullName evidence="14">Uncharacterized protein</fullName>
    </submittedName>
</protein>
<sequence>MDERALAVKRCVSDIEVADFVALDLEFSGLFLDAAKSGKVLSYEDYFAKCAESVPKFLALQLGICCAQQRKENNGGETDRSGWDLRTHQLDLWPSEHRVFSVDLQSLRFLRSHGFDFNAFLEKAHPYQRLQKSATSATPKPLGAAQVMAALRTAQVPLVVHNGLLDLLHLYDKFLGDLPEDFEDFGKAWLEHFPLTFDTRFVAQEGRLQVFKHPGGLSLQTLFTHLRASSSLQLRSPEPTSQGASHSAGYDAYVTAAVFLMEMDAWLRFDRKKSEAPAEAPAEAAAEAPAEAPSQATTLETETVEMAVQPTPGEEDEGWQPARKRARKARAPALSDPSLLENHKICRRFHNKIALVNTSPGFFVMGPSLFLADIGEHEKNVQSNVRRIFELLETQANPASVVGRFATGNMETLYEGPKRNGTSPVDALKVYFKERYCPEQMRLVTFGPQSLSEQVHLVTKAGFQALPSGAASCASDPRRFVEPNPFPSSRMGQSLLVQGTEATGSLWLHFQLPSLDREYRAQPLTYLNYVVNYGGEDSLKRILSDELGLVSDVQMEEQTDSTGTMCMVVFETTDLGAKKPQAILDVFFAYLASMRSRGVDMELYKSLQDMEKLQWDWKQEEDAFGTVSNLAEVMTRLPHEKLLSGDSLIEKPDPELLKTILDLVRPTNMNIALVEPSGVGDQPLKASGKKIRQLEYYGASFVQDSVEKVFPHLTSWSSWMGPVRLQARRLLLAQAAPSAPSAPSASTASYAAASVLAASVGAVMARRPVSSFSQTTVTALKAFEQELGVQPPVGYWDPAGLARDGDVEAFQRRRSVELKHGRIAMLATMGYITPEIAGKFPGYLSPSAGLKFADVPNGLAAISKVPAGGWTQILLYMGWCEVSRGPGSDIASGRPGDFGWYVLSSPDPETKKKKLSAELANGRLAMMAIIGMFYQDGLTGSAWGDWSNFTDSPLRAFENETGVQPPVGYWDPLGLAVSGNQSDYKRRREVELKHGRVAMFATIGYILPEYWRFPGYLSKFLDIKFSDVPNGLAAFSKVPALGWLQIVGFAGIVELNVYNEQVNDEPGNYGSGFLGLRSVGVMNSAISDPEIRKKKLNAELANGRLAMMAIIGMFFQDGLTGSAWGDWANYTDSPLRAFETELGVQPPVGFWDPLGLSADGDVEVFQRRREVELKHGRISMFACMGYIVPEYFKFPGELSPKMGLKFADIPNGLAALTKVPGQGWAQIVAFLGTYELFINKPVGDEPGNYGKGNLGLGFFGPMTNPEARKKKLSAELANGRLAMMAIIGMFFQDGLTGSAWGDWANYTDSPLRYIVPEYYKFDGYLSPSLNLKFTDVPNGLKALSVVPKEGWAQMLAFAGFLELVVNKKSSEPGNYGKGNFGLGNVGFGNSIQDPAKRNRQLSAELANGRLAMMAIIGMFFQDGLTGSAWGDWSNYTDSPLRAFETELGVQKPVGFWDPLGFTKGGDAESFRRRRYVELKHGRVAMFACMGYIVPEFYRWPGDLSPSLGLKFSDVPNGFAAFSKVPLSGWAQMVAFAGTVELYQYTDDPKRAPGDFENAGFLGIPNSFVKISDPEVKQTKLAAEIANGRLAMMAIIGMFFQNGLTGEAWGDWSLYTDSPLRAFEGELGVQAPVGFWDPLGLSADGDVETFKRRRAAELKHGRICMLACVGYIVPEYFRWPGYLSPEKGLKFADMPHGIAAISKVPLEGWVQIVLFLGHYEGYFWRQDPKRAPGDYEGYGFLGAGKNFIFNFDPIEFQDPQVKKTKLAAELANGRLAMVALMAMLFQNGTVGTTGPAMRAMSLAGREFLGHPVLLGYSWGAPCSLPTLLAPLSTTSLGKTEVLEIEGRCVGPHGGTSHVPAQVAKLRDGGCARAALHAFVGVGQAENLAGLSNDVRLPPRLPSKIEGIPEQVPLDYMKPPASLRMRGTEASATEKLFGPLPVRLSLKLPSNQSMVMVQTTGKEDVWFRSGWTMRDPKVHVAVGLRKMQAKLQPEATALDSVRLRIYEKLLNEVMAPKLYDLTVAGSTYAVSLGNGGMTLDFVGFQGALPTLIDKALDSFNSFNQGLNATKRSRFERIKNTYMEELQTFGGMPSSYAIQDLDRLLSRNSFSNDESLAAVKGLSLDAAVRTAGELVLSKPLSMTALAIGNLADLQSTEVLSQIVSSVQRPSWVSPKPVPKNATVEEVMPVVNIKRPIEVREANPRHGDPNDAWVDKEKMQRRFERLVSLLRRVERPHLESFECFGTMHTLPLRAKDAKIEECSDETLAYFSGFFDGDGCVTMASKSGRIRLTVGQSVRGADILVRLRSAFGGGICRHSDGCGLQRPRLQWWVAGKASKRAAALLAKNSYMKQAQLQIASHGDVVTEERIQVAQQMEDLKARNHVPENFAHMSWPYFAGFFDAEGCITVKSYSCSLVLAVAQVNPFVLKLLHRFLHEQGLEGWKLRCYATPMGDVATLSCFKLETCKSTLRQLLDCGLDLKREQAHIALRLSRDNHCKIRESLFDLGGQQSRYRSLDHRGMQRAREIHLMHTRLQTCRNKERSEEMEIQLRQLVRDHQAQHLQSAGSRIGADIRRLLREGAWIKPLEARPHEQKHAETNLKSTTVAVVSLIHGVTDVPSRVILGIASALLGTAAFDNLRTQQQLGYVVGGGMSTISNVNLVRVVVQGTKVNADEAEAAIEGLLTSTMPKILRDLSVDDFKGQVDAYRQQLLEPPLAASDEVTHFWAHITQGGRCMDLLDQVLQFLDSPACSKQLPPPQMTPRDYLDVFQSQRGGFSFENCKRNAYLAAQANIKPPTAMKSGTTICGIQLKDAVILAADTRATEGPMVADKNCEKLHYISKNVFCAGAGTAADLQHTCEMMESQMELLRMATGTEPRVCTVVRRLSSMLFKYQGYIGCALVLGGVDVTGPHLYQIYPHGSTDKLPFTTMGSGSLAAMAIMEAEYNENLSIEDGKKLVAKAIRAGIFNDLGSGGNVDVCVITKETGGAILRNYEKPNERKFKAQHAAFPKGTTPILKEEPNDSHGLVDGRNSAGSKLFVIVLAEKRVKYFASKGDEAPTRLSLEQAQKLWQKHGVAPDGMKILAEEFGDTRLVSKSNSKVRQELIKEGGYFPTDLNCGSSTGGSKASEETVMRKALITSSSGGEPLLHTQKSGKSFRRVASAQ</sequence>
<evidence type="ECO:0000256" key="8">
    <source>
        <dbReference type="ARBA" id="ARBA00022723"/>
    </source>
</evidence>
<evidence type="ECO:0000259" key="12">
    <source>
        <dbReference type="Pfam" id="PF16187"/>
    </source>
</evidence>
<dbReference type="InterPro" id="IPR027434">
    <property type="entry name" value="Homing_endonucl"/>
</dbReference>
<gene>
    <name evidence="14" type="ORF">CCMP2556_LOCUS27566</name>
</gene>
<evidence type="ECO:0000256" key="2">
    <source>
        <dbReference type="ARBA" id="ARBA00004229"/>
    </source>
</evidence>
<comment type="subcellular location">
    <subcellularLocation>
        <location evidence="1">Nucleus</location>
    </subcellularLocation>
    <subcellularLocation>
        <location evidence="2">Plastid</location>
        <location evidence="2">Chloroplast</location>
    </subcellularLocation>
</comment>
<evidence type="ECO:0000313" key="14">
    <source>
        <dbReference type="EMBL" id="CAK9055428.1"/>
    </source>
</evidence>
<dbReference type="SUPFAM" id="SSF63411">
    <property type="entry name" value="LuxS/MPP-like metallohydrolase"/>
    <property type="match status" value="3"/>
</dbReference>
<dbReference type="Pfam" id="PF00504">
    <property type="entry name" value="Chloroa_b-bind"/>
    <property type="match status" value="6"/>
</dbReference>
<dbReference type="Gene3D" id="1.10.3460.10">
    <property type="entry name" value="Chlorophyll a/b binding protein domain"/>
    <property type="match status" value="6"/>
</dbReference>
<dbReference type="InterPro" id="IPR032632">
    <property type="entry name" value="Peptidase_M16_M"/>
</dbReference>
<evidence type="ECO:0000256" key="4">
    <source>
        <dbReference type="ARBA" id="ARBA00022490"/>
    </source>
</evidence>
<dbReference type="Gene3D" id="3.30.830.10">
    <property type="entry name" value="Metalloenzyme, LuxS/M16 peptidase-like"/>
    <property type="match status" value="4"/>
</dbReference>
<comment type="caution">
    <text evidence="14">The sequence shown here is derived from an EMBL/GenBank/DDBJ whole genome shotgun (WGS) entry which is preliminary data.</text>
</comment>
<keyword evidence="9" id="KW-0647">Proteasome</keyword>
<comment type="similarity">
    <text evidence="3">Belongs to the CAF1 family.</text>
</comment>
<dbReference type="Pfam" id="PF00227">
    <property type="entry name" value="Proteasome"/>
    <property type="match status" value="1"/>
</dbReference>
<feature type="region of interest" description="Disordered" evidence="10">
    <location>
        <begin position="309"/>
        <end position="331"/>
    </location>
</feature>
<dbReference type="Pfam" id="PF05193">
    <property type="entry name" value="Peptidase_M16_C"/>
    <property type="match status" value="1"/>
</dbReference>
<reference evidence="14 15" key="1">
    <citation type="submission" date="2024-02" db="EMBL/GenBank/DDBJ databases">
        <authorList>
            <person name="Chen Y."/>
            <person name="Shah S."/>
            <person name="Dougan E. K."/>
            <person name="Thang M."/>
            <person name="Chan C."/>
        </authorList>
    </citation>
    <scope>NUCLEOTIDE SEQUENCE [LARGE SCALE GENOMIC DNA]</scope>
</reference>
<dbReference type="InterPro" id="IPR029055">
    <property type="entry name" value="Ntn_hydrolases_N"/>
</dbReference>
<feature type="region of interest" description="Disordered" evidence="10">
    <location>
        <begin position="3131"/>
        <end position="3156"/>
    </location>
</feature>
<evidence type="ECO:0000259" key="11">
    <source>
        <dbReference type="Pfam" id="PF05193"/>
    </source>
</evidence>
<dbReference type="SUPFAM" id="SSF55608">
    <property type="entry name" value="Homing endonucleases"/>
    <property type="match status" value="2"/>
</dbReference>
<feature type="domain" description="Peptidase M16 middle/third" evidence="12">
    <location>
        <begin position="1950"/>
        <end position="2115"/>
    </location>
</feature>
<keyword evidence="5" id="KW-0150">Chloroplast</keyword>
<dbReference type="InterPro" id="IPR016050">
    <property type="entry name" value="Proteasome_bsu_CS"/>
</dbReference>
<dbReference type="Proteomes" id="UP001642484">
    <property type="component" value="Unassembled WGS sequence"/>
</dbReference>
<dbReference type="SUPFAM" id="SSF53098">
    <property type="entry name" value="Ribonuclease H-like"/>
    <property type="match status" value="1"/>
</dbReference>
<dbReference type="PROSITE" id="PS51476">
    <property type="entry name" value="PROTEASOME_BETA_2"/>
    <property type="match status" value="1"/>
</dbReference>
<evidence type="ECO:0000313" key="15">
    <source>
        <dbReference type="Proteomes" id="UP001642484"/>
    </source>
</evidence>
<keyword evidence="4" id="KW-0963">Cytoplasm</keyword>
<dbReference type="Pfam" id="PF04857">
    <property type="entry name" value="CAF1"/>
    <property type="match status" value="2"/>
</dbReference>
<evidence type="ECO:0000256" key="7">
    <source>
        <dbReference type="ARBA" id="ARBA00022640"/>
    </source>
</evidence>
<feature type="domain" description="Coenzyme PQQ synthesis protein F-like C-terminal lobe" evidence="13">
    <location>
        <begin position="2623"/>
        <end position="2720"/>
    </location>
</feature>
<dbReference type="InterPro" id="IPR023333">
    <property type="entry name" value="Proteasome_suB-type"/>
</dbReference>
<evidence type="ECO:0000256" key="1">
    <source>
        <dbReference type="ARBA" id="ARBA00004123"/>
    </source>
</evidence>
<evidence type="ECO:0000259" key="13">
    <source>
        <dbReference type="Pfam" id="PF22456"/>
    </source>
</evidence>
<dbReference type="SUPFAM" id="SSF56235">
    <property type="entry name" value="N-terminal nucleophile aminohydrolases (Ntn hydrolases)"/>
    <property type="match status" value="1"/>
</dbReference>
<evidence type="ECO:0000256" key="3">
    <source>
        <dbReference type="ARBA" id="ARBA00008372"/>
    </source>
</evidence>
<dbReference type="Gene3D" id="3.10.28.10">
    <property type="entry name" value="Homing endonucleases"/>
    <property type="match status" value="1"/>
</dbReference>
<keyword evidence="8" id="KW-0479">Metal-binding</keyword>
<dbReference type="SUPFAM" id="SSF103511">
    <property type="entry name" value="Chlorophyll a-b binding protein"/>
    <property type="match status" value="6"/>
</dbReference>
<organism evidence="14 15">
    <name type="scientific">Durusdinium trenchii</name>
    <dbReference type="NCBI Taxonomy" id="1381693"/>
    <lineage>
        <taxon>Eukaryota</taxon>
        <taxon>Sar</taxon>
        <taxon>Alveolata</taxon>
        <taxon>Dinophyceae</taxon>
        <taxon>Suessiales</taxon>
        <taxon>Symbiodiniaceae</taxon>
        <taxon>Durusdinium</taxon>
    </lineage>
</organism>
<dbReference type="InterPro" id="IPR036397">
    <property type="entry name" value="RNaseH_sf"/>
</dbReference>
<dbReference type="PROSITE" id="PS00854">
    <property type="entry name" value="PROTEASOME_BETA_1"/>
    <property type="match status" value="1"/>
</dbReference>
<dbReference type="Gene3D" id="3.60.20.10">
    <property type="entry name" value="Glutamine Phosphoribosylpyrophosphate, subunit 1, domain 1"/>
    <property type="match status" value="1"/>
</dbReference>
<evidence type="ECO:0000256" key="6">
    <source>
        <dbReference type="ARBA" id="ARBA00022531"/>
    </source>
</evidence>
<feature type="domain" description="Peptidase M16 C-terminal" evidence="11">
    <location>
        <begin position="426"/>
        <end position="606"/>
    </location>
</feature>
<feature type="domain" description="Peptidase M16 middle/third" evidence="12">
    <location>
        <begin position="616"/>
        <end position="703"/>
    </location>
</feature>
<proteinExistence type="inferred from homology"/>
<keyword evidence="6" id="KW-0602">Photosynthesis</keyword>
<accession>A0ABP0MWB6</accession>
<evidence type="ECO:0000256" key="9">
    <source>
        <dbReference type="ARBA" id="ARBA00022942"/>
    </source>
</evidence>
<dbReference type="InterPro" id="IPR011249">
    <property type="entry name" value="Metalloenz_LuxS/M16"/>
</dbReference>
<dbReference type="PANTHER" id="PTHR21649">
    <property type="entry name" value="CHLOROPHYLL A/B BINDING PROTEIN"/>
    <property type="match status" value="1"/>
</dbReference>
<dbReference type="InterPro" id="IPR012337">
    <property type="entry name" value="RNaseH-like_sf"/>
</dbReference>
<name>A0ABP0MWB6_9DINO</name>
<dbReference type="InterPro" id="IPR001353">
    <property type="entry name" value="Proteasome_sua/b"/>
</dbReference>